<dbReference type="Proteomes" id="UP000886881">
    <property type="component" value="Unassembled WGS sequence"/>
</dbReference>
<evidence type="ECO:0000256" key="2">
    <source>
        <dbReference type="SAM" id="SignalP"/>
    </source>
</evidence>
<gene>
    <name evidence="4" type="ORF">IAC35_04515</name>
</gene>
<evidence type="ECO:0000259" key="3">
    <source>
        <dbReference type="Pfam" id="PF13205"/>
    </source>
</evidence>
<name>A0A9D1GMV6_9BACT</name>
<dbReference type="EMBL" id="DVLC01000084">
    <property type="protein sequence ID" value="HIT47103.1"/>
    <property type="molecule type" value="Genomic_DNA"/>
</dbReference>
<accession>A0A9D1GMV6</accession>
<dbReference type="AlphaFoldDB" id="A0A9D1GMV6"/>
<dbReference type="InterPro" id="IPR032812">
    <property type="entry name" value="SbsA_Ig"/>
</dbReference>
<keyword evidence="1 2" id="KW-0732">Signal</keyword>
<evidence type="ECO:0000313" key="5">
    <source>
        <dbReference type="Proteomes" id="UP000886881"/>
    </source>
</evidence>
<protein>
    <submittedName>
        <fullName evidence="4">Ig-like domain-containing protein</fullName>
    </submittedName>
</protein>
<organism evidence="4 5">
    <name type="scientific">Candidatus Cryptobacteroides merdipullorum</name>
    <dbReference type="NCBI Taxonomy" id="2840771"/>
    <lineage>
        <taxon>Bacteria</taxon>
        <taxon>Pseudomonadati</taxon>
        <taxon>Bacteroidota</taxon>
        <taxon>Bacteroidia</taxon>
        <taxon>Bacteroidales</taxon>
        <taxon>Candidatus Cryptobacteroides</taxon>
    </lineage>
</organism>
<comment type="caution">
    <text evidence="4">The sequence shown here is derived from an EMBL/GenBank/DDBJ whole genome shotgun (WGS) entry which is preliminary data.</text>
</comment>
<feature type="domain" description="SbsA Ig-like" evidence="3">
    <location>
        <begin position="37"/>
        <end position="137"/>
    </location>
</feature>
<dbReference type="Pfam" id="PF13205">
    <property type="entry name" value="Big_5"/>
    <property type="match status" value="1"/>
</dbReference>
<evidence type="ECO:0000313" key="4">
    <source>
        <dbReference type="EMBL" id="HIT47103.1"/>
    </source>
</evidence>
<sequence length="596" mass="67832">MKKFIPLIIVVCAILGPLMFMNSCANTTEAPSGGDKDTIPPYIVAINPLPGSTNVPLKGASFVFGFSEYVSIKNAANIVLSPPQQKRPVARLRGRNLVVSFEEDLRPNTTYTISFTDAIADANEGNMFAGYSYAFSTGDKIDSMMITGTVRDCNTLAPIKGATVLLHKDFSDSAVFKTLPYAVAKTDDWGFFVLPFIQDTLYRLYAIKDANNDNILNPETELVGFCDSAVRPVMTASDTTREMLRYDMLDTLACLARHSEYDINLFREIPSKQLLVNRERTAERSAYITFMAQNARINSISINNFRQDQIISQFNLQRDSLELWINSRRAAPDTMKISVDYYKTDSTGVLKPTVEELRLPMDNEKRTYSKRTRRDITQEDTTCNFTLTAAPETIEQTGYIIEFKYPIIYENFDSLIFSYVTPRQTVDTSTFHVVRDSLNLRKYFIIPDEKLQTGYEYRLKIPHRAFRDINGFYSDSSEVKCSLPSDDKLSTMIVDFTGVDRKIIIDLLDEKMNKSLRNYVIDADATLSFPYLKEGRYCLRITEDANRNSFVDTGSVLERRQPEKVMFYEIDGEQFIDIPASSELSQTINISEMFKD</sequence>
<reference evidence="4" key="2">
    <citation type="journal article" date="2021" name="PeerJ">
        <title>Extensive microbial diversity within the chicken gut microbiome revealed by metagenomics and culture.</title>
        <authorList>
            <person name="Gilroy R."/>
            <person name="Ravi A."/>
            <person name="Getino M."/>
            <person name="Pursley I."/>
            <person name="Horton D.L."/>
            <person name="Alikhan N.F."/>
            <person name="Baker D."/>
            <person name="Gharbi K."/>
            <person name="Hall N."/>
            <person name="Watson M."/>
            <person name="Adriaenssens E.M."/>
            <person name="Foster-Nyarko E."/>
            <person name="Jarju S."/>
            <person name="Secka A."/>
            <person name="Antonio M."/>
            <person name="Oren A."/>
            <person name="Chaudhuri R.R."/>
            <person name="La Ragione R."/>
            <person name="Hildebrand F."/>
            <person name="Pallen M.J."/>
        </authorList>
    </citation>
    <scope>NUCLEOTIDE SEQUENCE</scope>
    <source>
        <strain evidence="4">ChiHecec2B26-709</strain>
    </source>
</reference>
<feature type="chain" id="PRO_5038514414" evidence="2">
    <location>
        <begin position="26"/>
        <end position="596"/>
    </location>
</feature>
<evidence type="ECO:0000256" key="1">
    <source>
        <dbReference type="ARBA" id="ARBA00022729"/>
    </source>
</evidence>
<proteinExistence type="predicted"/>
<feature type="signal peptide" evidence="2">
    <location>
        <begin position="1"/>
        <end position="25"/>
    </location>
</feature>
<reference evidence="4" key="1">
    <citation type="submission" date="2020-10" db="EMBL/GenBank/DDBJ databases">
        <authorList>
            <person name="Gilroy R."/>
        </authorList>
    </citation>
    <scope>NUCLEOTIDE SEQUENCE</scope>
    <source>
        <strain evidence="4">ChiHecec2B26-709</strain>
    </source>
</reference>